<evidence type="ECO:0000313" key="5">
    <source>
        <dbReference type="EMBL" id="TRY13199.1"/>
    </source>
</evidence>
<keyword evidence="2 5" id="KW-0378">Hydrolase</keyword>
<keyword evidence="6" id="KW-1185">Reference proteome</keyword>
<proteinExistence type="predicted"/>
<sequence>MTNTNLTVYRLGENAIVLDCSKLFPEFSKLNIQTRIWELAKQCSKSLEFQDIVPGMNNLTLFLHDTTQVTFWLSVIEKRWHSTTGLNVSGPTIEIPVLYGREYGPDLDAVARRHQLDTTEVIRRHSAPEYTVLFLGFQPGFPYLDGLDSRLTTPRLSTPRLSIPAGSVGIGGSQTGIYPADAPGGWQLIGRTNISLLTPDLPATPTLLAPGYKVRFTPVTSLEFTS</sequence>
<dbReference type="Proteomes" id="UP000318126">
    <property type="component" value="Unassembled WGS sequence"/>
</dbReference>
<evidence type="ECO:0000259" key="4">
    <source>
        <dbReference type="SMART" id="SM00796"/>
    </source>
</evidence>
<dbReference type="SMART" id="SM00796">
    <property type="entry name" value="AHS1"/>
    <property type="match status" value="1"/>
</dbReference>
<evidence type="ECO:0000313" key="6">
    <source>
        <dbReference type="Proteomes" id="UP000318126"/>
    </source>
</evidence>
<dbReference type="Pfam" id="PF02682">
    <property type="entry name" value="CT_C_D"/>
    <property type="match status" value="1"/>
</dbReference>
<dbReference type="SUPFAM" id="SSF50891">
    <property type="entry name" value="Cyclophilin-like"/>
    <property type="match status" value="1"/>
</dbReference>
<dbReference type="OrthoDB" id="9778567at2"/>
<dbReference type="AlphaFoldDB" id="A0A553JL80"/>
<dbReference type="InterPro" id="IPR003833">
    <property type="entry name" value="CT_C_D"/>
</dbReference>
<name>A0A553JL80_SHEHA</name>
<dbReference type="GO" id="GO:0017168">
    <property type="term" value="F:5-oxoprolinase (ATP-hydrolyzing) activity"/>
    <property type="evidence" value="ECO:0007669"/>
    <property type="project" value="UniProtKB-EC"/>
</dbReference>
<reference evidence="6" key="1">
    <citation type="submission" date="2019-07" db="EMBL/GenBank/DDBJ databases">
        <title>Shewanella sp. YLB-08 draft genomic sequence.</title>
        <authorList>
            <person name="Yu L."/>
        </authorList>
    </citation>
    <scope>NUCLEOTIDE SEQUENCE [LARGE SCALE GENOMIC DNA]</scope>
    <source>
        <strain evidence="6">JCM 20706</strain>
    </source>
</reference>
<comment type="caution">
    <text evidence="5">The sequence shown here is derived from an EMBL/GenBank/DDBJ whole genome shotgun (WGS) entry which is preliminary data.</text>
</comment>
<evidence type="ECO:0000256" key="3">
    <source>
        <dbReference type="ARBA" id="ARBA00022840"/>
    </source>
</evidence>
<keyword evidence="3" id="KW-0067">ATP-binding</keyword>
<dbReference type="GO" id="GO:0005524">
    <property type="term" value="F:ATP binding"/>
    <property type="evidence" value="ECO:0007669"/>
    <property type="project" value="UniProtKB-KW"/>
</dbReference>
<feature type="domain" description="Carboxyltransferase" evidence="4">
    <location>
        <begin position="6"/>
        <end position="208"/>
    </location>
</feature>
<accession>A0A553JL80</accession>
<dbReference type="InterPro" id="IPR010016">
    <property type="entry name" value="PxpB"/>
</dbReference>
<keyword evidence="1" id="KW-0547">Nucleotide-binding</keyword>
<gene>
    <name evidence="5" type="primary">pxpB</name>
    <name evidence="5" type="ORF">FN961_17045</name>
</gene>
<dbReference type="PANTHER" id="PTHR34698:SF2">
    <property type="entry name" value="5-OXOPROLINASE SUBUNIT B"/>
    <property type="match status" value="1"/>
</dbReference>
<dbReference type="NCBIfam" id="TIGR00370">
    <property type="entry name" value="5-oxoprolinase subunit PxpB"/>
    <property type="match status" value="1"/>
</dbReference>
<dbReference type="PANTHER" id="PTHR34698">
    <property type="entry name" value="5-OXOPROLINASE SUBUNIT B"/>
    <property type="match status" value="1"/>
</dbReference>
<dbReference type="InterPro" id="IPR029000">
    <property type="entry name" value="Cyclophilin-like_dom_sf"/>
</dbReference>
<protein>
    <submittedName>
        <fullName evidence="5">5-oxoprolinase subunit PxpB</fullName>
        <ecNumber evidence="5">3.5.2.9</ecNumber>
    </submittedName>
</protein>
<dbReference type="EMBL" id="VKGK01000022">
    <property type="protein sequence ID" value="TRY13199.1"/>
    <property type="molecule type" value="Genomic_DNA"/>
</dbReference>
<dbReference type="Gene3D" id="2.40.100.10">
    <property type="entry name" value="Cyclophilin-like"/>
    <property type="match status" value="1"/>
</dbReference>
<organism evidence="5 6">
    <name type="scientific">Shewanella hanedai</name>
    <name type="common">Alteromonas hanedai</name>
    <dbReference type="NCBI Taxonomy" id="25"/>
    <lineage>
        <taxon>Bacteria</taxon>
        <taxon>Pseudomonadati</taxon>
        <taxon>Pseudomonadota</taxon>
        <taxon>Gammaproteobacteria</taxon>
        <taxon>Alteromonadales</taxon>
        <taxon>Shewanellaceae</taxon>
        <taxon>Shewanella</taxon>
    </lineage>
</organism>
<evidence type="ECO:0000256" key="2">
    <source>
        <dbReference type="ARBA" id="ARBA00022801"/>
    </source>
</evidence>
<evidence type="ECO:0000256" key="1">
    <source>
        <dbReference type="ARBA" id="ARBA00022741"/>
    </source>
</evidence>
<dbReference type="EC" id="3.5.2.9" evidence="5"/>